<dbReference type="InterPro" id="IPR051784">
    <property type="entry name" value="Nod_factor_ABC_transporter"/>
</dbReference>
<evidence type="ECO:0000256" key="4">
    <source>
        <dbReference type="ARBA" id="ARBA00023136"/>
    </source>
</evidence>
<reference evidence="7" key="1">
    <citation type="submission" date="2020-02" db="EMBL/GenBank/DDBJ databases">
        <authorList>
            <person name="Meier V. D."/>
        </authorList>
    </citation>
    <scope>NUCLEOTIDE SEQUENCE</scope>
    <source>
        <strain evidence="7">AVDCRST_MAG05</strain>
    </source>
</reference>
<protein>
    <recommendedName>
        <fullName evidence="5">Transport permease protein</fullName>
    </recommendedName>
</protein>
<evidence type="ECO:0000256" key="5">
    <source>
        <dbReference type="RuleBase" id="RU361157"/>
    </source>
</evidence>
<keyword evidence="5" id="KW-0813">Transport</keyword>
<dbReference type="PANTHER" id="PTHR43229:SF2">
    <property type="entry name" value="NODULATION PROTEIN J"/>
    <property type="match status" value="1"/>
</dbReference>
<dbReference type="EMBL" id="CADCVM010000341">
    <property type="protein sequence ID" value="CAA9511593.1"/>
    <property type="molecule type" value="Genomic_DNA"/>
</dbReference>
<feature type="transmembrane region" description="Helical" evidence="5">
    <location>
        <begin position="182"/>
        <end position="202"/>
    </location>
</feature>
<comment type="similarity">
    <text evidence="5">Belongs to the ABC-2 integral membrane protein family.</text>
</comment>
<evidence type="ECO:0000256" key="3">
    <source>
        <dbReference type="ARBA" id="ARBA00022989"/>
    </source>
</evidence>
<feature type="transmembrane region" description="Helical" evidence="5">
    <location>
        <begin position="116"/>
        <end position="147"/>
    </location>
</feature>
<dbReference type="InterPro" id="IPR047817">
    <property type="entry name" value="ABC2_TM_bact-type"/>
</dbReference>
<feature type="transmembrane region" description="Helical" evidence="5">
    <location>
        <begin position="75"/>
        <end position="95"/>
    </location>
</feature>
<evidence type="ECO:0000313" key="7">
    <source>
        <dbReference type="EMBL" id="CAA9511593.1"/>
    </source>
</evidence>
<dbReference type="InterPro" id="IPR000412">
    <property type="entry name" value="ABC_2_transport"/>
</dbReference>
<keyword evidence="3 5" id="KW-1133">Transmembrane helix</keyword>
<dbReference type="GO" id="GO:0043190">
    <property type="term" value="C:ATP-binding cassette (ABC) transporter complex"/>
    <property type="evidence" value="ECO:0007669"/>
    <property type="project" value="InterPro"/>
</dbReference>
<dbReference type="PIRSF" id="PIRSF006648">
    <property type="entry name" value="DrrB"/>
    <property type="match status" value="1"/>
</dbReference>
<keyword evidence="2 5" id="KW-0812">Transmembrane</keyword>
<keyword evidence="4 5" id="KW-0472">Membrane</keyword>
<accession>A0A6J4T1K5</accession>
<feature type="domain" description="ABC transmembrane type-2" evidence="6">
    <location>
        <begin position="40"/>
        <end position="265"/>
    </location>
</feature>
<keyword evidence="5" id="KW-1003">Cell membrane</keyword>
<proteinExistence type="inferred from homology"/>
<dbReference type="PROSITE" id="PS51012">
    <property type="entry name" value="ABC_TM2"/>
    <property type="match status" value="1"/>
</dbReference>
<feature type="transmembrane region" description="Helical" evidence="5">
    <location>
        <begin position="153"/>
        <end position="175"/>
    </location>
</feature>
<dbReference type="PANTHER" id="PTHR43229">
    <property type="entry name" value="NODULATION PROTEIN J"/>
    <property type="match status" value="1"/>
</dbReference>
<name>A0A6J4T1K5_9ACTN</name>
<evidence type="ECO:0000256" key="2">
    <source>
        <dbReference type="ARBA" id="ARBA00022692"/>
    </source>
</evidence>
<dbReference type="Pfam" id="PF01061">
    <property type="entry name" value="ABC2_membrane"/>
    <property type="match status" value="1"/>
</dbReference>
<dbReference type="GO" id="GO:0140359">
    <property type="term" value="F:ABC-type transporter activity"/>
    <property type="evidence" value="ECO:0007669"/>
    <property type="project" value="InterPro"/>
</dbReference>
<feature type="transmembrane region" description="Helical" evidence="5">
    <location>
        <begin position="240"/>
        <end position="259"/>
    </location>
</feature>
<dbReference type="AlphaFoldDB" id="A0A6J4T1K5"/>
<comment type="subcellular location">
    <subcellularLocation>
        <location evidence="5">Cell membrane</location>
        <topology evidence="5">Multi-pass membrane protein</topology>
    </subcellularLocation>
    <subcellularLocation>
        <location evidence="1">Membrane</location>
        <topology evidence="1">Multi-pass membrane protein</topology>
    </subcellularLocation>
</comment>
<organism evidence="7">
    <name type="scientific">uncultured Rubrobacteraceae bacterium</name>
    <dbReference type="NCBI Taxonomy" id="349277"/>
    <lineage>
        <taxon>Bacteria</taxon>
        <taxon>Bacillati</taxon>
        <taxon>Actinomycetota</taxon>
        <taxon>Rubrobacteria</taxon>
        <taxon>Rubrobacterales</taxon>
        <taxon>Rubrobacteraceae</taxon>
        <taxon>environmental samples</taxon>
    </lineage>
</organism>
<evidence type="ECO:0000256" key="1">
    <source>
        <dbReference type="ARBA" id="ARBA00004141"/>
    </source>
</evidence>
<dbReference type="InterPro" id="IPR013525">
    <property type="entry name" value="ABC2_TM"/>
</dbReference>
<gene>
    <name evidence="7" type="ORF">AVDCRST_MAG05-3063</name>
</gene>
<evidence type="ECO:0000259" key="6">
    <source>
        <dbReference type="PROSITE" id="PS51012"/>
    </source>
</evidence>
<feature type="transmembrane region" description="Helical" evidence="5">
    <location>
        <begin position="41"/>
        <end position="63"/>
    </location>
</feature>
<sequence>MTGASINAGDGGIGARQAGFWRDLLSVAGRALRAIPREPEALVPALIIPIFFFVVNVGALSDISSFAGVADFEAFQLPVAIVFAVTGISRASALVTDIQSGYFDRLLVSPVNRYSLLLGLMAADLVLVMALCVPVLVLGFILGVGFATGPLGVLAFLLLSGLWGLAFTGFPYAIALRTGNPAAVNSSFILFFPFAFLTTTFLPQEALTGWLATVADYNPVTYLLAGLRALISSGWVLADLLPAIGAVALVSLVSFYLAFSALRARVRNS</sequence>